<dbReference type="Proteomes" id="UP000431264">
    <property type="component" value="Unassembled WGS sequence"/>
</dbReference>
<dbReference type="RefSeq" id="WP_140996813.1">
    <property type="nucleotide sequence ID" value="NZ_VDCZ01000002.1"/>
</dbReference>
<evidence type="ECO:0000313" key="3">
    <source>
        <dbReference type="Proteomes" id="UP000431264"/>
    </source>
</evidence>
<dbReference type="EMBL" id="WQLW01000002">
    <property type="protein sequence ID" value="MVO08423.1"/>
    <property type="molecule type" value="Genomic_DNA"/>
</dbReference>
<accession>A0A6I4IFB6</accession>
<evidence type="ECO:0000313" key="2">
    <source>
        <dbReference type="EMBL" id="MVO08423.1"/>
    </source>
</evidence>
<feature type="transmembrane region" description="Helical" evidence="1">
    <location>
        <begin position="25"/>
        <end position="42"/>
    </location>
</feature>
<comment type="caution">
    <text evidence="2">The sequence shown here is derived from an EMBL/GenBank/DDBJ whole genome shotgun (WGS) entry which is preliminary data.</text>
</comment>
<dbReference type="InterPro" id="IPR038765">
    <property type="entry name" value="Papain-like_cys_pep_sf"/>
</dbReference>
<protein>
    <submittedName>
        <fullName evidence="2">Transglutaminase</fullName>
    </submittedName>
</protein>
<name>A0A6I4IFB6_9FLAO</name>
<dbReference type="SUPFAM" id="SSF54001">
    <property type="entry name" value="Cysteine proteinases"/>
    <property type="match status" value="1"/>
</dbReference>
<keyword evidence="1" id="KW-0812">Transmembrane</keyword>
<dbReference type="AlphaFoldDB" id="A0A6I4IFB6"/>
<proteinExistence type="predicted"/>
<keyword evidence="1" id="KW-1133">Transmembrane helix</keyword>
<keyword evidence="1" id="KW-0472">Membrane</keyword>
<organism evidence="2 3">
    <name type="scientific">Flavobacterium profundi</name>
    <dbReference type="NCBI Taxonomy" id="1774945"/>
    <lineage>
        <taxon>Bacteria</taxon>
        <taxon>Pseudomonadati</taxon>
        <taxon>Bacteroidota</taxon>
        <taxon>Flavobacteriia</taxon>
        <taxon>Flavobacteriales</taxon>
        <taxon>Flavobacteriaceae</taxon>
        <taxon>Flavobacterium</taxon>
    </lineage>
</organism>
<feature type="transmembrane region" description="Helical" evidence="1">
    <location>
        <begin position="78"/>
        <end position="101"/>
    </location>
</feature>
<dbReference type="OrthoDB" id="1523787at2"/>
<sequence>MITQKTISLKQLKEKLSLPKPWDTIIIFLLNILVTIPVFLIAHQNLIELNWIYNLDRILLFLIILVLIQLLLRLLKTIIIICIFIYLLTLIYGTLFGNYGFDRVFEDYKYMIYSMSENPKPQDLIISKLLPFPNKSKIIDAVDFTNPKVRNFALYATTQHFKNVQGYAKNRKLIQCFAVFKEIKDNWNYVNDPKGREYIAYASESLQHFSGDCDDHAILMSASIKAIGGTPRIIHTGGHLYPEMLIGDKNNLETAIYLIKEVLFKEEAKNQEIHYHIDERGQIWLNLDYTASYPGGPFMKEEILGELTFN</sequence>
<reference evidence="3" key="1">
    <citation type="submission" date="2019-05" db="EMBL/GenBank/DDBJ databases">
        <title>Flavobacterium profundi sp. nov., isolated from a deep-sea seamount.</title>
        <authorList>
            <person name="Zhang D.-C."/>
        </authorList>
    </citation>
    <scope>NUCLEOTIDE SEQUENCE [LARGE SCALE GENOMIC DNA]</scope>
    <source>
        <strain evidence="3">TP390</strain>
    </source>
</reference>
<dbReference type="Gene3D" id="3.10.620.30">
    <property type="match status" value="1"/>
</dbReference>
<gene>
    <name evidence="2" type="ORF">GOQ30_04500</name>
</gene>
<keyword evidence="3" id="KW-1185">Reference proteome</keyword>
<feature type="transmembrane region" description="Helical" evidence="1">
    <location>
        <begin position="54"/>
        <end position="72"/>
    </location>
</feature>
<evidence type="ECO:0000256" key="1">
    <source>
        <dbReference type="SAM" id="Phobius"/>
    </source>
</evidence>